<comment type="caution">
    <text evidence="1">The sequence shown here is derived from an EMBL/GenBank/DDBJ whole genome shotgun (WGS) entry which is preliminary data.</text>
</comment>
<proteinExistence type="predicted"/>
<reference evidence="1 2" key="1">
    <citation type="journal article" date="2018" name="PLoS ONE">
        <title>The draft genome of Kipferlia bialata reveals reductive genome evolution in fornicate parasites.</title>
        <authorList>
            <person name="Tanifuji G."/>
            <person name="Takabayashi S."/>
            <person name="Kume K."/>
            <person name="Takagi M."/>
            <person name="Nakayama T."/>
            <person name="Kamikawa R."/>
            <person name="Inagaki Y."/>
            <person name="Hashimoto T."/>
        </authorList>
    </citation>
    <scope>NUCLEOTIDE SEQUENCE [LARGE SCALE GENOMIC DNA]</scope>
    <source>
        <strain evidence="1">NY0173</strain>
    </source>
</reference>
<dbReference type="AlphaFoldDB" id="A0A9K3CN57"/>
<dbReference type="OrthoDB" id="194468at2759"/>
<dbReference type="EMBL" id="BDIP01000135">
    <property type="protein sequence ID" value="GIQ80268.1"/>
    <property type="molecule type" value="Genomic_DNA"/>
</dbReference>
<organism evidence="1 2">
    <name type="scientific">Kipferlia bialata</name>
    <dbReference type="NCBI Taxonomy" id="797122"/>
    <lineage>
        <taxon>Eukaryota</taxon>
        <taxon>Metamonada</taxon>
        <taxon>Carpediemonas-like organisms</taxon>
        <taxon>Kipferlia</taxon>
    </lineage>
</organism>
<dbReference type="Proteomes" id="UP000265618">
    <property type="component" value="Unassembled WGS sequence"/>
</dbReference>
<evidence type="ECO:0000313" key="2">
    <source>
        <dbReference type="Proteomes" id="UP000265618"/>
    </source>
</evidence>
<name>A0A9K3CN57_9EUKA</name>
<sequence length="316" mass="35181">MSHVFCVPVTSTDIECVTLTLPTTYGEETMQASPAAISPSFLRGDECVTLTVGTRLYVTKKRSFGGGRLFAAHEMDTGDWKVMTWYKGATDPDPFIWAIGDCIYSLGLDKIMGQPGQAVFKKYDTGSRVWTALDLPEYVGRLMGTLQGPSSRLVTVVNDAAYVMITHVVDTRSSDPDLSEQSGIRGFFCYSPVSGWLDLTDTVRHTLLHSVKPRTFAHHSVAHVKQIHRALVCGQYIVYVRPTPSFPVYDTVSSEWTEWSALDMHGTQFTQAGDGRIFYAQTPTNQSTKQSFSLAEVEPSLIYPHPDVRWALKHKL</sequence>
<accession>A0A9K3CN57</accession>
<keyword evidence="2" id="KW-1185">Reference proteome</keyword>
<protein>
    <submittedName>
        <fullName evidence="1">Uncharacterized protein</fullName>
    </submittedName>
</protein>
<evidence type="ECO:0000313" key="1">
    <source>
        <dbReference type="EMBL" id="GIQ80268.1"/>
    </source>
</evidence>
<gene>
    <name evidence="1" type="ORF">KIPB_001041</name>
</gene>